<keyword evidence="8" id="KW-0479">Metal-binding</keyword>
<keyword evidence="12" id="KW-1185">Reference proteome</keyword>
<evidence type="ECO:0000256" key="8">
    <source>
        <dbReference type="HAMAP-Rule" id="MF_00124"/>
    </source>
</evidence>
<feature type="binding site" evidence="8">
    <location>
        <begin position="83"/>
        <end position="86"/>
    </location>
    <ligand>
        <name>ATP</name>
        <dbReference type="ChEBI" id="CHEBI:30616"/>
    </ligand>
</feature>
<dbReference type="PIRSF" id="PIRSF035805">
    <property type="entry name" value="TK_cell"/>
    <property type="match status" value="1"/>
</dbReference>
<dbReference type="Pfam" id="PF00265">
    <property type="entry name" value="TK"/>
    <property type="match status" value="1"/>
</dbReference>
<evidence type="ECO:0000256" key="6">
    <source>
        <dbReference type="ARBA" id="ARBA00022777"/>
    </source>
</evidence>
<name>A0ABS7TW63_9BACT</name>
<comment type="catalytic activity">
    <reaction evidence="8 9">
        <text>thymidine + ATP = dTMP + ADP + H(+)</text>
        <dbReference type="Rhea" id="RHEA:19129"/>
        <dbReference type="ChEBI" id="CHEBI:15378"/>
        <dbReference type="ChEBI" id="CHEBI:17748"/>
        <dbReference type="ChEBI" id="CHEBI:30616"/>
        <dbReference type="ChEBI" id="CHEBI:63528"/>
        <dbReference type="ChEBI" id="CHEBI:456216"/>
        <dbReference type="EC" id="2.7.1.21"/>
    </reaction>
</comment>
<dbReference type="EMBL" id="JAIRAU010000031">
    <property type="protein sequence ID" value="MBZ5712449.1"/>
    <property type="molecule type" value="Genomic_DNA"/>
</dbReference>
<dbReference type="InterPro" id="IPR001267">
    <property type="entry name" value="Thymidine_kinase"/>
</dbReference>
<dbReference type="InterPro" id="IPR027417">
    <property type="entry name" value="P-loop_NTPase"/>
</dbReference>
<feature type="binding site" evidence="8">
    <location>
        <position position="143"/>
    </location>
    <ligand>
        <name>Zn(2+)</name>
        <dbReference type="ChEBI" id="CHEBI:29105"/>
    </ligand>
</feature>
<comment type="similarity">
    <text evidence="1 8 10">Belongs to the thymidine kinase family.</text>
</comment>
<evidence type="ECO:0000256" key="4">
    <source>
        <dbReference type="ARBA" id="ARBA00022679"/>
    </source>
</evidence>
<feature type="active site" description="Proton acceptor" evidence="8">
    <location>
        <position position="84"/>
    </location>
</feature>
<keyword evidence="6 8" id="KW-0418">Kinase</keyword>
<dbReference type="SUPFAM" id="SSF52540">
    <property type="entry name" value="P-loop containing nucleoside triphosphate hydrolases"/>
    <property type="match status" value="1"/>
</dbReference>
<evidence type="ECO:0000313" key="11">
    <source>
        <dbReference type="EMBL" id="MBZ5712449.1"/>
    </source>
</evidence>
<dbReference type="GO" id="GO:0004797">
    <property type="term" value="F:thymidine kinase activity"/>
    <property type="evidence" value="ECO:0007669"/>
    <property type="project" value="UniProtKB-EC"/>
</dbReference>
<gene>
    <name evidence="8" type="primary">tdk</name>
    <name evidence="11" type="ORF">K7C98_24670</name>
</gene>
<reference evidence="11" key="1">
    <citation type="submission" date="2021-08" db="EMBL/GenBank/DDBJ databases">
        <authorList>
            <person name="Stevens D.C."/>
        </authorList>
    </citation>
    <scope>NUCLEOTIDE SEQUENCE</scope>
    <source>
        <strain evidence="11">DSM 53165</strain>
    </source>
</reference>
<dbReference type="RefSeq" id="WP_224194205.1">
    <property type="nucleotide sequence ID" value="NZ_JAIRAU010000031.1"/>
</dbReference>
<keyword evidence="4 8" id="KW-0808">Transferase</keyword>
<evidence type="ECO:0000256" key="7">
    <source>
        <dbReference type="ARBA" id="ARBA00022840"/>
    </source>
</evidence>
<evidence type="ECO:0000256" key="10">
    <source>
        <dbReference type="RuleBase" id="RU004165"/>
    </source>
</evidence>
<feature type="binding site" evidence="8">
    <location>
        <position position="177"/>
    </location>
    <ligand>
        <name>Zn(2+)</name>
        <dbReference type="ChEBI" id="CHEBI:29105"/>
    </ligand>
</feature>
<dbReference type="Gene3D" id="3.40.50.300">
    <property type="entry name" value="P-loop containing nucleotide triphosphate hydrolases"/>
    <property type="match status" value="1"/>
</dbReference>
<organism evidence="11 12">
    <name type="scientific">Nannocystis pusilla</name>
    <dbReference type="NCBI Taxonomy" id="889268"/>
    <lineage>
        <taxon>Bacteria</taxon>
        <taxon>Pseudomonadati</taxon>
        <taxon>Myxococcota</taxon>
        <taxon>Polyangia</taxon>
        <taxon>Nannocystales</taxon>
        <taxon>Nannocystaceae</taxon>
        <taxon>Nannocystis</taxon>
    </lineage>
</organism>
<keyword evidence="8" id="KW-0862">Zinc</keyword>
<dbReference type="PANTHER" id="PTHR11441:SF0">
    <property type="entry name" value="THYMIDINE KINASE, CYTOSOLIC"/>
    <property type="match status" value="1"/>
</dbReference>
<dbReference type="SUPFAM" id="SSF57716">
    <property type="entry name" value="Glucocorticoid receptor-like (DNA-binding domain)"/>
    <property type="match status" value="1"/>
</dbReference>
<dbReference type="HAMAP" id="MF_00124">
    <property type="entry name" value="Thymidine_kinase"/>
    <property type="match status" value="1"/>
</dbReference>
<dbReference type="EC" id="2.7.1.21" evidence="2 8"/>
<dbReference type="PANTHER" id="PTHR11441">
    <property type="entry name" value="THYMIDINE KINASE"/>
    <property type="match status" value="1"/>
</dbReference>
<dbReference type="NCBIfam" id="NF003300">
    <property type="entry name" value="PRK04296.1-5"/>
    <property type="match status" value="1"/>
</dbReference>
<comment type="subcellular location">
    <subcellularLocation>
        <location evidence="8">Cytoplasm</location>
    </subcellularLocation>
</comment>
<keyword evidence="3 8" id="KW-0237">DNA synthesis</keyword>
<sequence length="197" mass="21399">MAKLYFRHGTMDSAKTLNLLAVAHNYRSQGKRVLLLKPRIDDRFGAGAIASRAGLHAEADLLIEPDSVLDPALFAGVDCVLVDEAQFLSARVIEQLRVLTQGGPPVICYGLRTDFRTALFEGSRRLLELADSIEEVKVTCQFCNRKAIFNLRHGGGEAVTEGEQIQLGGSESYAPACFACYQARTSLFPPLAPASDA</sequence>
<comment type="subunit">
    <text evidence="8">Homotetramer.</text>
</comment>
<evidence type="ECO:0000256" key="2">
    <source>
        <dbReference type="ARBA" id="ARBA00012118"/>
    </source>
</evidence>
<evidence type="ECO:0000256" key="3">
    <source>
        <dbReference type="ARBA" id="ARBA00022634"/>
    </source>
</evidence>
<keyword evidence="8" id="KW-0963">Cytoplasm</keyword>
<evidence type="ECO:0000256" key="9">
    <source>
        <dbReference type="RuleBase" id="RU000544"/>
    </source>
</evidence>
<keyword evidence="7 8" id="KW-0067">ATP-binding</keyword>
<dbReference type="Gene3D" id="3.30.60.20">
    <property type="match status" value="1"/>
</dbReference>
<evidence type="ECO:0000256" key="5">
    <source>
        <dbReference type="ARBA" id="ARBA00022741"/>
    </source>
</evidence>
<evidence type="ECO:0000256" key="1">
    <source>
        <dbReference type="ARBA" id="ARBA00007587"/>
    </source>
</evidence>
<evidence type="ECO:0000313" key="12">
    <source>
        <dbReference type="Proteomes" id="UP001139031"/>
    </source>
</evidence>
<protein>
    <recommendedName>
        <fullName evidence="2 8">Thymidine kinase</fullName>
        <ecNumber evidence="2 8">2.7.1.21</ecNumber>
    </recommendedName>
</protein>
<comment type="caution">
    <text evidence="11">The sequence shown here is derived from an EMBL/GenBank/DDBJ whole genome shotgun (WGS) entry which is preliminary data.</text>
</comment>
<proteinExistence type="inferred from homology"/>
<comment type="caution">
    <text evidence="8">Lacks conserved residue(s) required for the propagation of feature annotation.</text>
</comment>
<keyword evidence="5 8" id="KW-0547">Nucleotide-binding</keyword>
<dbReference type="Proteomes" id="UP001139031">
    <property type="component" value="Unassembled WGS sequence"/>
</dbReference>
<accession>A0ABS7TW63</accession>
<feature type="binding site" evidence="8">
    <location>
        <position position="140"/>
    </location>
    <ligand>
        <name>Zn(2+)</name>
        <dbReference type="ChEBI" id="CHEBI:29105"/>
    </ligand>
</feature>
<feature type="binding site" evidence="8">
    <location>
        <position position="180"/>
    </location>
    <ligand>
        <name>Zn(2+)</name>
        <dbReference type="ChEBI" id="CHEBI:29105"/>
    </ligand>
</feature>